<dbReference type="PRINTS" id="PR00156">
    <property type="entry name" value="COPPERBLUE"/>
</dbReference>
<evidence type="ECO:0000259" key="10">
    <source>
        <dbReference type="Pfam" id="PF00127"/>
    </source>
</evidence>
<dbReference type="InterPro" id="IPR008972">
    <property type="entry name" value="Cupredoxin"/>
</dbReference>
<dbReference type="Proteomes" id="UP001141950">
    <property type="component" value="Unassembled WGS sequence"/>
</dbReference>
<feature type="region of interest" description="Disordered" evidence="8">
    <location>
        <begin position="34"/>
        <end position="148"/>
    </location>
</feature>
<dbReference type="PANTHER" id="PTHR36507:SF1">
    <property type="entry name" value="BLL1555 PROTEIN"/>
    <property type="match status" value="1"/>
</dbReference>
<dbReference type="InterPro" id="IPR001235">
    <property type="entry name" value="Copper_blue_Plastocyanin"/>
</dbReference>
<dbReference type="InterPro" id="IPR000923">
    <property type="entry name" value="BlueCu_1"/>
</dbReference>
<keyword evidence="5" id="KW-0249">Electron transport</keyword>
<dbReference type="Gene3D" id="2.60.40.420">
    <property type="entry name" value="Cupredoxins - blue copper proteins"/>
    <property type="match status" value="1"/>
</dbReference>
<feature type="compositionally biased region" description="Low complexity" evidence="8">
    <location>
        <begin position="38"/>
        <end position="51"/>
    </location>
</feature>
<evidence type="ECO:0000256" key="9">
    <source>
        <dbReference type="SAM" id="SignalP"/>
    </source>
</evidence>
<evidence type="ECO:0000256" key="2">
    <source>
        <dbReference type="ARBA" id="ARBA00022448"/>
    </source>
</evidence>
<feature type="binding site" evidence="7">
    <location>
        <position position="222"/>
    </location>
    <ligand>
        <name>Cu cation</name>
        <dbReference type="ChEBI" id="CHEBI:23378"/>
    </ligand>
</feature>
<sequence>MLRRSRMMTLLPLVLISLVLLSACGLNSNEPAELQANSTSASETASPEATPDASDEAVQEQDGMTETPKETEAPADTPETAAEPTPSPTPKATASPKAEPAVEAHEGGHSSGKDGHVAEGGQTSRTTASPKPTAKATSPAENAASEKPAGEVHLVEIVNFAFSPAELTIKAGDSVKFINKDEIGHSATADDKSFDTGMLELDDAKEVAFDKEGEFSYYCLPHPGMKGKIIVEKE</sequence>
<dbReference type="InterPro" id="IPR052721">
    <property type="entry name" value="ET_Amicyanin"/>
</dbReference>
<feature type="chain" id="PRO_5040729568" evidence="9">
    <location>
        <begin position="29"/>
        <end position="234"/>
    </location>
</feature>
<dbReference type="PROSITE" id="PS00196">
    <property type="entry name" value="COPPER_BLUE"/>
    <property type="match status" value="1"/>
</dbReference>
<dbReference type="PRINTS" id="PR00155">
    <property type="entry name" value="AMICYANIN"/>
</dbReference>
<feature type="signal peptide" evidence="9">
    <location>
        <begin position="1"/>
        <end position="28"/>
    </location>
</feature>
<keyword evidence="6 7" id="KW-0186">Copper</keyword>
<keyword evidence="9" id="KW-0732">Signal</keyword>
<evidence type="ECO:0000313" key="11">
    <source>
        <dbReference type="EMBL" id="MCR2804935.1"/>
    </source>
</evidence>
<feature type="domain" description="Blue (type 1) copper" evidence="10">
    <location>
        <begin position="157"/>
        <end position="232"/>
    </location>
</feature>
<dbReference type="GO" id="GO:0009055">
    <property type="term" value="F:electron transfer activity"/>
    <property type="evidence" value="ECO:0007669"/>
    <property type="project" value="InterPro"/>
</dbReference>
<dbReference type="RefSeq" id="WP_257446550.1">
    <property type="nucleotide sequence ID" value="NZ_JANIPJ010000009.1"/>
</dbReference>
<feature type="compositionally biased region" description="Low complexity" evidence="8">
    <location>
        <begin position="74"/>
        <end position="99"/>
    </location>
</feature>
<comment type="cofactor">
    <cofactor evidence="7">
        <name>Cu cation</name>
        <dbReference type="ChEBI" id="CHEBI:23378"/>
    </cofactor>
    <text evidence="7">Binds 1 copper ion per subunit.</text>
</comment>
<dbReference type="GO" id="GO:0042597">
    <property type="term" value="C:periplasmic space"/>
    <property type="evidence" value="ECO:0007669"/>
    <property type="project" value="UniProtKB-SubCell"/>
</dbReference>
<gene>
    <name evidence="11" type="ORF">NQZ67_13705</name>
</gene>
<dbReference type="EMBL" id="JANIPJ010000009">
    <property type="protein sequence ID" value="MCR2804935.1"/>
    <property type="molecule type" value="Genomic_DNA"/>
</dbReference>
<feature type="binding site" evidence="7">
    <location>
        <position position="185"/>
    </location>
    <ligand>
        <name>Cu cation</name>
        <dbReference type="ChEBI" id="CHEBI:23378"/>
    </ligand>
</feature>
<evidence type="ECO:0000256" key="1">
    <source>
        <dbReference type="ARBA" id="ARBA00004418"/>
    </source>
</evidence>
<dbReference type="PANTHER" id="PTHR36507">
    <property type="entry name" value="BLL1555 PROTEIN"/>
    <property type="match status" value="1"/>
</dbReference>
<evidence type="ECO:0000256" key="6">
    <source>
        <dbReference type="ARBA" id="ARBA00023008"/>
    </source>
</evidence>
<comment type="subcellular location">
    <subcellularLocation>
        <location evidence="1">Periplasm</location>
    </subcellularLocation>
</comment>
<dbReference type="GO" id="GO:0005507">
    <property type="term" value="F:copper ion binding"/>
    <property type="evidence" value="ECO:0007669"/>
    <property type="project" value="InterPro"/>
</dbReference>
<comment type="caution">
    <text evidence="11">The sequence shown here is derived from an EMBL/GenBank/DDBJ whole genome shotgun (WGS) entry which is preliminary data.</text>
</comment>
<dbReference type="AlphaFoldDB" id="A0A9X2S9A7"/>
<feature type="binding site" evidence="7">
    <location>
        <position position="219"/>
    </location>
    <ligand>
        <name>Cu cation</name>
        <dbReference type="ChEBI" id="CHEBI:23378"/>
    </ligand>
</feature>
<keyword evidence="12" id="KW-1185">Reference proteome</keyword>
<name>A0A9X2S9A7_9BACL</name>
<dbReference type="InterPro" id="IPR002386">
    <property type="entry name" value="Amicyanin/Pseudoazurin"/>
</dbReference>
<proteinExistence type="predicted"/>
<evidence type="ECO:0000256" key="7">
    <source>
        <dbReference type="PIRSR" id="PIRSR602386-1"/>
    </source>
</evidence>
<dbReference type="InterPro" id="IPR028871">
    <property type="entry name" value="BlueCu_1_BS"/>
</dbReference>
<dbReference type="PROSITE" id="PS51257">
    <property type="entry name" value="PROKAR_LIPOPROTEIN"/>
    <property type="match status" value="1"/>
</dbReference>
<evidence type="ECO:0000256" key="4">
    <source>
        <dbReference type="ARBA" id="ARBA00022764"/>
    </source>
</evidence>
<reference evidence="11" key="1">
    <citation type="submission" date="2022-08" db="EMBL/GenBank/DDBJ databases">
        <title>The genomic sequence of strain Paenibacillus sp. SCIV0701.</title>
        <authorList>
            <person name="Zhao H."/>
        </authorList>
    </citation>
    <scope>NUCLEOTIDE SEQUENCE</scope>
    <source>
        <strain evidence="11">SCIV0701</strain>
    </source>
</reference>
<feature type="compositionally biased region" description="Basic and acidic residues" evidence="8">
    <location>
        <begin position="100"/>
        <end position="117"/>
    </location>
</feature>
<keyword evidence="4" id="KW-0574">Periplasm</keyword>
<dbReference type="InterPro" id="IPR035668">
    <property type="entry name" value="Amicyanin"/>
</dbReference>
<evidence type="ECO:0000256" key="8">
    <source>
        <dbReference type="SAM" id="MobiDB-lite"/>
    </source>
</evidence>
<evidence type="ECO:0000256" key="3">
    <source>
        <dbReference type="ARBA" id="ARBA00022723"/>
    </source>
</evidence>
<evidence type="ECO:0000313" key="12">
    <source>
        <dbReference type="Proteomes" id="UP001141950"/>
    </source>
</evidence>
<organism evidence="11 12">
    <name type="scientific">Paenibacillus soyae</name>
    <dbReference type="NCBI Taxonomy" id="2969249"/>
    <lineage>
        <taxon>Bacteria</taxon>
        <taxon>Bacillati</taxon>
        <taxon>Bacillota</taxon>
        <taxon>Bacilli</taxon>
        <taxon>Bacillales</taxon>
        <taxon>Paenibacillaceae</taxon>
        <taxon>Paenibacillus</taxon>
    </lineage>
</organism>
<dbReference type="SUPFAM" id="SSF49503">
    <property type="entry name" value="Cupredoxins"/>
    <property type="match status" value="1"/>
</dbReference>
<dbReference type="Pfam" id="PF00127">
    <property type="entry name" value="Copper-bind"/>
    <property type="match status" value="1"/>
</dbReference>
<protein>
    <submittedName>
        <fullName evidence="11">Plastocyanin/azurin family copper-binding protein</fullName>
    </submittedName>
</protein>
<keyword evidence="2" id="KW-0813">Transport</keyword>
<keyword evidence="3 7" id="KW-0479">Metal-binding</keyword>
<evidence type="ECO:0000256" key="5">
    <source>
        <dbReference type="ARBA" id="ARBA00022982"/>
    </source>
</evidence>
<feature type="compositionally biased region" description="Low complexity" evidence="8">
    <location>
        <begin position="126"/>
        <end position="140"/>
    </location>
</feature>
<accession>A0A9X2S9A7</accession>
<dbReference type="CDD" id="cd13921">
    <property type="entry name" value="Amicyanin"/>
    <property type="match status" value="1"/>
</dbReference>